<evidence type="ECO:0000313" key="6">
    <source>
        <dbReference type="EMBL" id="GAI85070.1"/>
    </source>
</evidence>
<dbReference type="PANTHER" id="PTHR34388">
    <property type="entry name" value="DNA POLYMERASE III SUBUNIT DELTA"/>
    <property type="match status" value="1"/>
</dbReference>
<dbReference type="PANTHER" id="PTHR34388:SF1">
    <property type="entry name" value="DNA POLYMERASE III SUBUNIT DELTA"/>
    <property type="match status" value="1"/>
</dbReference>
<comment type="caution">
    <text evidence="6">The sequence shown here is derived from an EMBL/GenBank/DDBJ whole genome shotgun (WGS) entry which is preliminary data.</text>
</comment>
<proteinExistence type="predicted"/>
<protein>
    <recommendedName>
        <fullName evidence="5">DNA polymerase III delta N-terminal domain-containing protein</fullName>
    </recommendedName>
</protein>
<dbReference type="InterPro" id="IPR010372">
    <property type="entry name" value="DNA_pol3_delta_N"/>
</dbReference>
<dbReference type="InterPro" id="IPR027417">
    <property type="entry name" value="P-loop_NTPase"/>
</dbReference>
<gene>
    <name evidence="6" type="ORF">S12H4_14940</name>
</gene>
<keyword evidence="2" id="KW-0548">Nucleotidyltransferase</keyword>
<dbReference type="EMBL" id="BARW01007146">
    <property type="protein sequence ID" value="GAI85070.1"/>
    <property type="molecule type" value="Genomic_DNA"/>
</dbReference>
<accession>X1TBX5</accession>
<feature type="domain" description="DNA polymerase III delta N-terminal" evidence="5">
    <location>
        <begin position="6"/>
        <end position="114"/>
    </location>
</feature>
<reference evidence="6" key="1">
    <citation type="journal article" date="2014" name="Front. Microbiol.">
        <title>High frequency of phylogenetically diverse reductive dehalogenase-homologous genes in deep subseafloor sedimentary metagenomes.</title>
        <authorList>
            <person name="Kawai M."/>
            <person name="Futagami T."/>
            <person name="Toyoda A."/>
            <person name="Takaki Y."/>
            <person name="Nishi S."/>
            <person name="Hori S."/>
            <person name="Arai W."/>
            <person name="Tsubouchi T."/>
            <person name="Morono Y."/>
            <person name="Uchiyama I."/>
            <person name="Ito T."/>
            <person name="Fujiyama A."/>
            <person name="Inagaki F."/>
            <person name="Takami H."/>
        </authorList>
    </citation>
    <scope>NUCLEOTIDE SEQUENCE</scope>
    <source>
        <strain evidence="6">Expedition CK06-06</strain>
    </source>
</reference>
<dbReference type="AlphaFoldDB" id="X1TBX5"/>
<sequence length="116" mass="13005">MDELIYVIAGKEESLVNARCRELLDELLEPSQRATGLFDAEAASVLISEVLDELRTVPFLTDKRVVIVKGADKFISENRPLLEKYFDKPCATGRLVLTVNNWDSRTKLAKKLPKAG</sequence>
<name>X1TBX5_9ZZZZ</name>
<dbReference type="GO" id="GO:0003677">
    <property type="term" value="F:DNA binding"/>
    <property type="evidence" value="ECO:0007669"/>
    <property type="project" value="InterPro"/>
</dbReference>
<keyword evidence="4" id="KW-0239">DNA-directed DNA polymerase</keyword>
<keyword evidence="1" id="KW-0808">Transferase</keyword>
<dbReference type="GO" id="GO:0009360">
    <property type="term" value="C:DNA polymerase III complex"/>
    <property type="evidence" value="ECO:0007669"/>
    <property type="project" value="InterPro"/>
</dbReference>
<keyword evidence="3" id="KW-0235">DNA replication</keyword>
<evidence type="ECO:0000256" key="3">
    <source>
        <dbReference type="ARBA" id="ARBA00022705"/>
    </source>
</evidence>
<organism evidence="6">
    <name type="scientific">marine sediment metagenome</name>
    <dbReference type="NCBI Taxonomy" id="412755"/>
    <lineage>
        <taxon>unclassified sequences</taxon>
        <taxon>metagenomes</taxon>
        <taxon>ecological metagenomes</taxon>
    </lineage>
</organism>
<evidence type="ECO:0000259" key="5">
    <source>
        <dbReference type="Pfam" id="PF06144"/>
    </source>
</evidence>
<dbReference type="GO" id="GO:0006261">
    <property type="term" value="P:DNA-templated DNA replication"/>
    <property type="evidence" value="ECO:0007669"/>
    <property type="project" value="TreeGrafter"/>
</dbReference>
<feature type="non-terminal residue" evidence="6">
    <location>
        <position position="116"/>
    </location>
</feature>
<dbReference type="InterPro" id="IPR005790">
    <property type="entry name" value="DNA_polIII_delta"/>
</dbReference>
<dbReference type="Pfam" id="PF06144">
    <property type="entry name" value="DNA_pol3_delta"/>
    <property type="match status" value="1"/>
</dbReference>
<evidence type="ECO:0000256" key="4">
    <source>
        <dbReference type="ARBA" id="ARBA00022932"/>
    </source>
</evidence>
<dbReference type="Gene3D" id="3.40.50.300">
    <property type="entry name" value="P-loop containing nucleotide triphosphate hydrolases"/>
    <property type="match status" value="1"/>
</dbReference>
<evidence type="ECO:0000256" key="2">
    <source>
        <dbReference type="ARBA" id="ARBA00022695"/>
    </source>
</evidence>
<dbReference type="GO" id="GO:0003887">
    <property type="term" value="F:DNA-directed DNA polymerase activity"/>
    <property type="evidence" value="ECO:0007669"/>
    <property type="project" value="UniProtKB-KW"/>
</dbReference>
<evidence type="ECO:0000256" key="1">
    <source>
        <dbReference type="ARBA" id="ARBA00022679"/>
    </source>
</evidence>